<evidence type="ECO:0000256" key="5">
    <source>
        <dbReference type="SAM" id="MobiDB-lite"/>
    </source>
</evidence>
<dbReference type="OrthoDB" id="424409at2759"/>
<evidence type="ECO:0000313" key="8">
    <source>
        <dbReference type="EMBL" id="OLQ06098.1"/>
    </source>
</evidence>
<feature type="transmembrane region" description="Helical" evidence="6">
    <location>
        <begin position="323"/>
        <end position="341"/>
    </location>
</feature>
<feature type="transmembrane region" description="Helical" evidence="6">
    <location>
        <begin position="186"/>
        <end position="206"/>
    </location>
</feature>
<comment type="subcellular location">
    <subcellularLocation>
        <location evidence="1">Membrane</location>
        <topology evidence="1">Multi-pass membrane protein</topology>
    </subcellularLocation>
</comment>
<dbReference type="PANTHER" id="PTHR10037:SF62">
    <property type="entry name" value="SODIUM CHANNEL PROTEIN 60E"/>
    <property type="match status" value="1"/>
</dbReference>
<protein>
    <recommendedName>
        <fullName evidence="7">EF-hand domain-containing protein</fullName>
    </recommendedName>
</protein>
<dbReference type="Pfam" id="PF00520">
    <property type="entry name" value="Ion_trans"/>
    <property type="match status" value="1"/>
</dbReference>
<evidence type="ECO:0000256" key="3">
    <source>
        <dbReference type="ARBA" id="ARBA00022989"/>
    </source>
</evidence>
<dbReference type="GO" id="GO:0005248">
    <property type="term" value="F:voltage-gated sodium channel activity"/>
    <property type="evidence" value="ECO:0007669"/>
    <property type="project" value="TreeGrafter"/>
</dbReference>
<dbReference type="InterPro" id="IPR018247">
    <property type="entry name" value="EF_Hand_1_Ca_BS"/>
</dbReference>
<feature type="domain" description="EF-hand" evidence="7">
    <location>
        <begin position="447"/>
        <end position="482"/>
    </location>
</feature>
<evidence type="ECO:0000256" key="6">
    <source>
        <dbReference type="SAM" id="Phobius"/>
    </source>
</evidence>
<name>A0A1Q9EFC6_SYMMI</name>
<dbReference type="Gene3D" id="1.20.120.350">
    <property type="entry name" value="Voltage-gated potassium channels. Chain C"/>
    <property type="match status" value="1"/>
</dbReference>
<evidence type="ECO:0000256" key="4">
    <source>
        <dbReference type="ARBA" id="ARBA00023136"/>
    </source>
</evidence>
<gene>
    <name evidence="8" type="ORF">AK812_SmicGene10632</name>
</gene>
<organism evidence="8 9">
    <name type="scientific">Symbiodinium microadriaticum</name>
    <name type="common">Dinoflagellate</name>
    <name type="synonym">Zooxanthella microadriatica</name>
    <dbReference type="NCBI Taxonomy" id="2951"/>
    <lineage>
        <taxon>Eukaryota</taxon>
        <taxon>Sar</taxon>
        <taxon>Alveolata</taxon>
        <taxon>Dinophyceae</taxon>
        <taxon>Suessiales</taxon>
        <taxon>Symbiodiniaceae</taxon>
        <taxon>Symbiodinium</taxon>
    </lineage>
</organism>
<dbReference type="GO" id="GO:0005509">
    <property type="term" value="F:calcium ion binding"/>
    <property type="evidence" value="ECO:0007669"/>
    <property type="project" value="InterPro"/>
</dbReference>
<dbReference type="PANTHER" id="PTHR10037">
    <property type="entry name" value="VOLTAGE-GATED CATION CHANNEL CALCIUM AND SODIUM"/>
    <property type="match status" value="1"/>
</dbReference>
<reference evidence="8 9" key="1">
    <citation type="submission" date="2016-02" db="EMBL/GenBank/DDBJ databases">
        <title>Genome analysis of coral dinoflagellate symbionts highlights evolutionary adaptations to a symbiotic lifestyle.</title>
        <authorList>
            <person name="Aranda M."/>
            <person name="Li Y."/>
            <person name="Liew Y.J."/>
            <person name="Baumgarten S."/>
            <person name="Simakov O."/>
            <person name="Wilson M."/>
            <person name="Piel J."/>
            <person name="Ashoor H."/>
            <person name="Bougouffa S."/>
            <person name="Bajic V.B."/>
            <person name="Ryu T."/>
            <person name="Ravasi T."/>
            <person name="Bayer T."/>
            <person name="Micklem G."/>
            <person name="Kim H."/>
            <person name="Bhak J."/>
            <person name="Lajeunesse T.C."/>
            <person name="Voolstra C.R."/>
        </authorList>
    </citation>
    <scope>NUCLEOTIDE SEQUENCE [LARGE SCALE GENOMIC DNA]</scope>
    <source>
        <strain evidence="8 9">CCMP2467</strain>
    </source>
</reference>
<dbReference type="InterPro" id="IPR002048">
    <property type="entry name" value="EF_hand_dom"/>
</dbReference>
<dbReference type="PROSITE" id="PS50222">
    <property type="entry name" value="EF_HAND_2"/>
    <property type="match status" value="1"/>
</dbReference>
<feature type="transmembrane region" description="Helical" evidence="6">
    <location>
        <begin position="218"/>
        <end position="241"/>
    </location>
</feature>
<evidence type="ECO:0000256" key="1">
    <source>
        <dbReference type="ARBA" id="ARBA00004141"/>
    </source>
</evidence>
<evidence type="ECO:0000259" key="7">
    <source>
        <dbReference type="PROSITE" id="PS50222"/>
    </source>
</evidence>
<dbReference type="PROSITE" id="PS00018">
    <property type="entry name" value="EF_HAND_1"/>
    <property type="match status" value="1"/>
</dbReference>
<keyword evidence="2 6" id="KW-0812">Transmembrane</keyword>
<feature type="region of interest" description="Disordered" evidence="5">
    <location>
        <begin position="27"/>
        <end position="54"/>
    </location>
</feature>
<dbReference type="InterPro" id="IPR043203">
    <property type="entry name" value="VGCC_Ca_Na"/>
</dbReference>
<dbReference type="SUPFAM" id="SSF81324">
    <property type="entry name" value="Voltage-gated potassium channels"/>
    <property type="match status" value="1"/>
</dbReference>
<dbReference type="AlphaFoldDB" id="A0A1Q9EFC6"/>
<dbReference type="Gene3D" id="1.10.287.70">
    <property type="match status" value="1"/>
</dbReference>
<feature type="transmembrane region" description="Helical" evidence="6">
    <location>
        <begin position="261"/>
        <end position="288"/>
    </location>
</feature>
<dbReference type="Proteomes" id="UP000186817">
    <property type="component" value="Unassembled WGS sequence"/>
</dbReference>
<keyword evidence="4 6" id="KW-0472">Membrane</keyword>
<dbReference type="EMBL" id="LSRX01000167">
    <property type="protein sequence ID" value="OLQ06098.1"/>
    <property type="molecule type" value="Genomic_DNA"/>
</dbReference>
<evidence type="ECO:0000256" key="2">
    <source>
        <dbReference type="ARBA" id="ARBA00022692"/>
    </source>
</evidence>
<dbReference type="InterPro" id="IPR027359">
    <property type="entry name" value="Volt_channel_dom_sf"/>
</dbReference>
<keyword evidence="9" id="KW-1185">Reference proteome</keyword>
<proteinExistence type="predicted"/>
<keyword evidence="3 6" id="KW-1133">Transmembrane helix</keyword>
<evidence type="ECO:0000313" key="9">
    <source>
        <dbReference type="Proteomes" id="UP000186817"/>
    </source>
</evidence>
<comment type="caution">
    <text evidence="8">The sequence shown here is derived from an EMBL/GenBank/DDBJ whole genome shotgun (WGS) entry which is preliminary data.</text>
</comment>
<dbReference type="InterPro" id="IPR005821">
    <property type="entry name" value="Ion_trans_dom"/>
</dbReference>
<sequence>MVASLADQSMIGMEERRHISDTRRRYFPDAKGKPILPRAASDGEMGGRAGRPMARAMSKDWEERARLKEKPELAMLPIPEKPDQKHSVSFGGIHQDTVEIDAETDMTGKMSSVRAGKTTRAASRVSKGSAANKVAQIKTIRCSVEREEAFSQLRQNQMGERYGKKGTFGSREKIIATVTVAVHSAWLEWCTLMFTVLSAVLVGWEVDRGVESGADMHFALVFFKHLTTFVFLLEIAARITAQGKEFFNPDGDDIGWHILEVIMVAAGLIEFIVDCAGLAGQAGFLVVVRIGRAARLLRIHRVLHQVPALRMIYHSMLATTRSLFWAIAMLLIVIYCFAIVFQQAVNDYTGSQSQDAVSETFGLFFPSILRTALTLMQACTGGLAWADVERSLAEIHWIWVVMFGLYFCLVYFALMNVVTAVFCSSAVERANQDQEAAILDELQKESQYTESLQNLFASMDSNDDGKVSILEFEEKFADPRIEATLLGSMGIDEDMDKGREFVSQGLRLKGNALRIDVERTYAALKRQNFMMEELHEQMGELQGLCQTLSENAAASTRTNPASAYLA</sequence>
<dbReference type="GO" id="GO:0001518">
    <property type="term" value="C:voltage-gated sodium channel complex"/>
    <property type="evidence" value="ECO:0007669"/>
    <property type="project" value="TreeGrafter"/>
</dbReference>
<feature type="transmembrane region" description="Helical" evidence="6">
    <location>
        <begin position="397"/>
        <end position="422"/>
    </location>
</feature>
<accession>A0A1Q9EFC6</accession>